<dbReference type="GO" id="GO:0008270">
    <property type="term" value="F:zinc ion binding"/>
    <property type="evidence" value="ECO:0007669"/>
    <property type="project" value="InterPro"/>
</dbReference>
<proteinExistence type="predicted"/>
<dbReference type="EMBL" id="CH445326">
    <property type="protein sequence ID" value="EAT90842.1"/>
    <property type="molecule type" value="Genomic_DNA"/>
</dbReference>
<dbReference type="AlphaFoldDB" id="Q0V471"/>
<dbReference type="GeneID" id="5968692"/>
<dbReference type="GO" id="GO:0005634">
    <property type="term" value="C:nucleus"/>
    <property type="evidence" value="ECO:0000318"/>
    <property type="project" value="GO_Central"/>
</dbReference>
<dbReference type="InParanoid" id="Q0V471"/>
<keyword evidence="1" id="KW-0539">Nucleus</keyword>
<dbReference type="CDD" id="cd12148">
    <property type="entry name" value="fungal_TF_MHR"/>
    <property type="match status" value="1"/>
</dbReference>
<gene>
    <name evidence="4" type="ORF">SNOG_01193</name>
</gene>
<dbReference type="GO" id="GO:0006351">
    <property type="term" value="P:DNA-templated transcription"/>
    <property type="evidence" value="ECO:0007669"/>
    <property type="project" value="InterPro"/>
</dbReference>
<dbReference type="SMART" id="SM00906">
    <property type="entry name" value="Fungal_trans"/>
    <property type="match status" value="1"/>
</dbReference>
<keyword evidence="2" id="KW-1133">Transmembrane helix</keyword>
<dbReference type="OMA" id="YPLTFHM"/>
<accession>Q0V471</accession>
<keyword evidence="2" id="KW-0472">Membrane</keyword>
<dbReference type="KEGG" id="pno:SNOG_01193"/>
<dbReference type="HOGENOM" id="CLU_006632_3_2_1"/>
<dbReference type="InterPro" id="IPR050797">
    <property type="entry name" value="Carb_Metab_Trans_Reg"/>
</dbReference>
<sequence>MFQTVTSGLLTTKSELAIPFLLCAGAVDQVSKCNFLIICTPGWRLADMLIAECQTASGPKGADSPRNEATAHATFADAARRDASSTMGKLAAACVGKETMNALSKKSLQGEWSLASPSPHDVLNSQQFIVDNGIIAANSNPTHEDQHMYVGHIEGNPASQRPTWSEDALGLNRSKFAELYGLGSDMEPILMRHRPYDPINNEYSLPTHAIRLVSPQDQGVNYPVTFHMVSDQKSVDFLSNYNRVDDIETCIKPHGEKLLRLFWRMVHPIYPILYREGFMNRYEGSYRQIDAPLLGAVYLMAINWWHYDPQLSNQAIVDVNKLRRMTLDAIQSSYHQPRLSSIEAMLLFLQCKPEDPLNPDHSFAWGLTGQALAVGEALGLHLDATRWLIPAWEQSLRKRLSWGLYMQDVWTALAHGRPLHIHEDDWAVEDLAGHDFVEDDWTVERNFFICMTSLTRILYDILKQLYSVKNSTLQDTIQLYTKAQPMLAALEVWRDTLPPHLDMASIPSRQLCANGNIHLAFYAAKISILRRLVRSTALAPLCIDVDVLSAIRQLAHATTQQAIELVASLRLEHLEAFWFFATPYFLSVIGSFCTLLLVTSLTSAERDHWRERLRSYLWVLRVGSKSNEPMRYAVNRLEGAILRGLEHALAVPIDAPSPTLPETLSSNFEADMNGFGFSTSEINGVDISTMELDAFDFLSNTAL</sequence>
<organism evidence="4 5">
    <name type="scientific">Phaeosphaeria nodorum (strain SN15 / ATCC MYA-4574 / FGSC 10173)</name>
    <name type="common">Glume blotch fungus</name>
    <name type="synonym">Parastagonospora nodorum</name>
    <dbReference type="NCBI Taxonomy" id="321614"/>
    <lineage>
        <taxon>Eukaryota</taxon>
        <taxon>Fungi</taxon>
        <taxon>Dikarya</taxon>
        <taxon>Ascomycota</taxon>
        <taxon>Pezizomycotina</taxon>
        <taxon>Dothideomycetes</taxon>
        <taxon>Pleosporomycetidae</taxon>
        <taxon>Pleosporales</taxon>
        <taxon>Pleosporineae</taxon>
        <taxon>Phaeosphaeriaceae</taxon>
        <taxon>Parastagonospora</taxon>
    </lineage>
</organism>
<dbReference type="Pfam" id="PF04082">
    <property type="entry name" value="Fungal_trans"/>
    <property type="match status" value="1"/>
</dbReference>
<feature type="transmembrane region" description="Helical" evidence="2">
    <location>
        <begin position="577"/>
        <end position="604"/>
    </location>
</feature>
<evidence type="ECO:0000259" key="3">
    <source>
        <dbReference type="SMART" id="SM00906"/>
    </source>
</evidence>
<reference evidence="5" key="1">
    <citation type="journal article" date="2007" name="Plant Cell">
        <title>Dothideomycete-plant interactions illuminated by genome sequencing and EST analysis of the wheat pathogen Stagonospora nodorum.</title>
        <authorList>
            <person name="Hane J.K."/>
            <person name="Lowe R.G."/>
            <person name="Solomon P.S."/>
            <person name="Tan K.C."/>
            <person name="Schoch C.L."/>
            <person name="Spatafora J.W."/>
            <person name="Crous P.W."/>
            <person name="Kodira C."/>
            <person name="Birren B.W."/>
            <person name="Galagan J.E."/>
            <person name="Torriani S.F."/>
            <person name="McDonald B.A."/>
            <person name="Oliver R.P."/>
        </authorList>
    </citation>
    <scope>NUCLEOTIDE SEQUENCE [LARGE SCALE GENOMIC DNA]</scope>
    <source>
        <strain evidence="5">SN15 / ATCC MYA-4574 / FGSC 10173</strain>
    </source>
</reference>
<evidence type="ECO:0000313" key="4">
    <source>
        <dbReference type="EMBL" id="EAT90842.1"/>
    </source>
</evidence>
<keyword evidence="2" id="KW-0812">Transmembrane</keyword>
<dbReference type="GO" id="GO:0003677">
    <property type="term" value="F:DNA binding"/>
    <property type="evidence" value="ECO:0007669"/>
    <property type="project" value="InterPro"/>
</dbReference>
<dbReference type="STRING" id="321614.Q0V471"/>
<protein>
    <recommendedName>
        <fullName evidence="3">Xylanolytic transcriptional activator regulatory domain-containing protein</fullName>
    </recommendedName>
</protein>
<dbReference type="InterPro" id="IPR007219">
    <property type="entry name" value="XnlR_reg_dom"/>
</dbReference>
<dbReference type="eggNOG" id="ENOG502QQXX">
    <property type="taxonomic scope" value="Eukaryota"/>
</dbReference>
<name>Q0V471_PHANO</name>
<dbReference type="PANTHER" id="PTHR31668">
    <property type="entry name" value="GLUCOSE TRANSPORT TRANSCRIPTION REGULATOR RGT1-RELATED-RELATED"/>
    <property type="match status" value="1"/>
</dbReference>
<dbReference type="Proteomes" id="UP000001055">
    <property type="component" value="Unassembled WGS sequence"/>
</dbReference>
<evidence type="ECO:0000256" key="1">
    <source>
        <dbReference type="ARBA" id="ARBA00023242"/>
    </source>
</evidence>
<evidence type="ECO:0000313" key="5">
    <source>
        <dbReference type="Proteomes" id="UP000001055"/>
    </source>
</evidence>
<dbReference type="VEuPathDB" id="FungiDB:JI435_011930"/>
<dbReference type="RefSeq" id="XP_001791847.1">
    <property type="nucleotide sequence ID" value="XM_001791795.1"/>
</dbReference>
<evidence type="ECO:0000256" key="2">
    <source>
        <dbReference type="SAM" id="Phobius"/>
    </source>
</evidence>
<feature type="domain" description="Xylanolytic transcriptional activator regulatory" evidence="3">
    <location>
        <begin position="364"/>
        <end position="436"/>
    </location>
</feature>
<dbReference type="PANTHER" id="PTHR31668:SF4">
    <property type="entry name" value="TRANSCRIPTIONAL ACTIVATOR PROTEIN DAL81"/>
    <property type="match status" value="1"/>
</dbReference>